<dbReference type="EMBL" id="BFAZ01000009">
    <property type="protein sequence ID" value="GBF43015.1"/>
    <property type="molecule type" value="Genomic_DNA"/>
</dbReference>
<dbReference type="RefSeq" id="WP_245918399.1">
    <property type="nucleotide sequence ID" value="NZ_BFAZ01000009.1"/>
</dbReference>
<proteinExistence type="predicted"/>
<dbReference type="Proteomes" id="UP000245206">
    <property type="component" value="Unassembled WGS sequence"/>
</dbReference>
<dbReference type="GO" id="GO:0004497">
    <property type="term" value="F:monooxygenase activity"/>
    <property type="evidence" value="ECO:0007669"/>
    <property type="project" value="UniProtKB-KW"/>
</dbReference>
<evidence type="ECO:0000313" key="2">
    <source>
        <dbReference type="Proteomes" id="UP000245206"/>
    </source>
</evidence>
<evidence type="ECO:0000313" key="1">
    <source>
        <dbReference type="EMBL" id="GBF43015.1"/>
    </source>
</evidence>
<keyword evidence="2" id="KW-1185">Reference proteome</keyword>
<protein>
    <submittedName>
        <fullName evidence="1">Antibiotic biosynthesis monooxygenase</fullName>
    </submittedName>
</protein>
<name>A0A2P2DEF6_9LEPT</name>
<organism evidence="1 2">
    <name type="scientific">Leptospira ellinghausenii</name>
    <dbReference type="NCBI Taxonomy" id="1917822"/>
    <lineage>
        <taxon>Bacteria</taxon>
        <taxon>Pseudomonadati</taxon>
        <taxon>Spirochaetota</taxon>
        <taxon>Spirochaetia</taxon>
        <taxon>Leptospirales</taxon>
        <taxon>Leptospiraceae</taxon>
        <taxon>Leptospira</taxon>
    </lineage>
</organism>
<dbReference type="AlphaFoldDB" id="A0A2P2DEF6"/>
<reference evidence="2" key="1">
    <citation type="journal article" date="2019" name="Microbiol. Immunol.">
        <title>Molecular and phenotypic characterization of Leptospira johnsonii sp. nov., Leptospira ellinghausenii sp. nov. and Leptospira ryugenii sp. nov. isolated from soil and water in Japan.</title>
        <authorList>
            <person name="Masuzawa T."/>
            <person name="Saito M."/>
            <person name="Nakao R."/>
            <person name="Nikaido Y."/>
            <person name="Matsumoto M."/>
            <person name="Ogawa M."/>
            <person name="Yokoyama M."/>
            <person name="Hidaka Y."/>
            <person name="Tomita J."/>
            <person name="Sakakibara K."/>
            <person name="Suzuki K."/>
            <person name="Yasuda S."/>
            <person name="Sato H."/>
            <person name="Yamaguchi M."/>
            <person name="Yoshida S.I."/>
            <person name="Koizumi N."/>
            <person name="Kawamura Y."/>
        </authorList>
    </citation>
    <scope>NUCLEOTIDE SEQUENCE [LARGE SCALE GENOMIC DNA]</scope>
    <source>
        <strain evidence="2">E18</strain>
    </source>
</reference>
<keyword evidence="1" id="KW-0503">Monooxygenase</keyword>
<sequence>MTIATWKDQTSLNNAKALVFSEYQKQGFVMPDFLALHSIQIERAIYARLL</sequence>
<gene>
    <name evidence="1" type="ORF">LPTSP2_23110</name>
</gene>
<keyword evidence="1" id="KW-0560">Oxidoreductase</keyword>
<accession>A0A2P2DEF6</accession>
<comment type="caution">
    <text evidence="1">The sequence shown here is derived from an EMBL/GenBank/DDBJ whole genome shotgun (WGS) entry which is preliminary data.</text>
</comment>